<keyword evidence="4 13" id="KW-0808">Transferase</keyword>
<dbReference type="GO" id="GO:0046872">
    <property type="term" value="F:metal ion binding"/>
    <property type="evidence" value="ECO:0007669"/>
    <property type="project" value="UniProtKB-KW"/>
</dbReference>
<dbReference type="PANTHER" id="PTHR43020:SF2">
    <property type="entry name" value="MITOCHONDRIAL TRNA METHYLTHIOTRANSFERASE CDK5RAP1"/>
    <property type="match status" value="1"/>
</dbReference>
<dbReference type="InterPro" id="IPR007197">
    <property type="entry name" value="rSAM"/>
</dbReference>
<dbReference type="InterPro" id="IPR005839">
    <property type="entry name" value="Methylthiotransferase"/>
</dbReference>
<feature type="binding site" evidence="13">
    <location>
        <position position="185"/>
    </location>
    <ligand>
        <name>[4Fe-4S] cluster</name>
        <dbReference type="ChEBI" id="CHEBI:49883"/>
        <label>2</label>
        <note>4Fe-4S-S-AdoMet</note>
    </ligand>
</feature>
<dbReference type="InterPro" id="IPR038135">
    <property type="entry name" value="Methylthiotransferase_N_sf"/>
</dbReference>
<evidence type="ECO:0000256" key="8">
    <source>
        <dbReference type="ARBA" id="ARBA00023014"/>
    </source>
</evidence>
<proteinExistence type="inferred from homology"/>
<evidence type="ECO:0000256" key="3">
    <source>
        <dbReference type="ARBA" id="ARBA00022490"/>
    </source>
</evidence>
<evidence type="ECO:0000259" key="15">
    <source>
        <dbReference type="PROSITE" id="PS51449"/>
    </source>
</evidence>
<dbReference type="InterPro" id="IPR058240">
    <property type="entry name" value="rSAM_sf"/>
</dbReference>
<evidence type="ECO:0000256" key="10">
    <source>
        <dbReference type="ARBA" id="ARBA00068570"/>
    </source>
</evidence>
<evidence type="ECO:0000256" key="13">
    <source>
        <dbReference type="HAMAP-Rule" id="MF_01864"/>
    </source>
</evidence>
<feature type="domain" description="Radical SAM core" evidence="16">
    <location>
        <begin position="167"/>
        <end position="397"/>
    </location>
</feature>
<comment type="cofactor">
    <cofactor evidence="13">
        <name>[4Fe-4S] cluster</name>
        <dbReference type="ChEBI" id="CHEBI:49883"/>
    </cofactor>
    <text evidence="13">Binds 2 [4Fe-4S] clusters. One cluster is coordinated with 3 cysteines and an exchangeable S-adenosyl-L-methionine.</text>
</comment>
<dbReference type="Gene3D" id="3.40.50.12160">
    <property type="entry name" value="Methylthiotransferase, N-terminal domain"/>
    <property type="match status" value="1"/>
</dbReference>
<feature type="domain" description="TRAM" evidence="14">
    <location>
        <begin position="400"/>
        <end position="470"/>
    </location>
</feature>
<dbReference type="GO" id="GO:0035597">
    <property type="term" value="F:tRNA-2-methylthio-N(6)-dimethylallyladenosine(37) synthase activity"/>
    <property type="evidence" value="ECO:0007669"/>
    <property type="project" value="UniProtKB-EC"/>
</dbReference>
<dbReference type="PROSITE" id="PS51918">
    <property type="entry name" value="RADICAL_SAM"/>
    <property type="match status" value="1"/>
</dbReference>
<evidence type="ECO:0000256" key="1">
    <source>
        <dbReference type="ARBA" id="ARBA00003234"/>
    </source>
</evidence>
<comment type="similarity">
    <text evidence="13">Belongs to the methylthiotransferase family. MiaB subfamily.</text>
</comment>
<dbReference type="AlphaFoldDB" id="H2CHF0"/>
<comment type="subcellular location">
    <subcellularLocation>
        <location evidence="13">Cytoplasm</location>
    </subcellularLocation>
</comment>
<dbReference type="EC" id="2.8.4.3" evidence="9 13"/>
<keyword evidence="7 13" id="KW-0408">Iron</keyword>
<dbReference type="Pfam" id="PF04055">
    <property type="entry name" value="Radical_SAM"/>
    <property type="match status" value="1"/>
</dbReference>
<dbReference type="InterPro" id="IPR002792">
    <property type="entry name" value="TRAM_dom"/>
</dbReference>
<keyword evidence="3 13" id="KW-0963">Cytoplasm</keyword>
<dbReference type="CDD" id="cd01335">
    <property type="entry name" value="Radical_SAM"/>
    <property type="match status" value="1"/>
</dbReference>
<dbReference type="PROSITE" id="PS51449">
    <property type="entry name" value="MTTASE_N"/>
    <property type="match status" value="1"/>
</dbReference>
<dbReference type="SFLD" id="SFLDG01061">
    <property type="entry name" value="methylthiotransferase"/>
    <property type="match status" value="1"/>
</dbReference>
<evidence type="ECO:0000256" key="4">
    <source>
        <dbReference type="ARBA" id="ARBA00022679"/>
    </source>
</evidence>
<comment type="subunit">
    <text evidence="13">Monomer.</text>
</comment>
<keyword evidence="13" id="KW-0819">tRNA processing</keyword>
<dbReference type="NCBIfam" id="TIGR01574">
    <property type="entry name" value="miaB-methiolase"/>
    <property type="match status" value="1"/>
</dbReference>
<dbReference type="SMART" id="SM00729">
    <property type="entry name" value="Elp3"/>
    <property type="match status" value="1"/>
</dbReference>
<feature type="binding site" evidence="13">
    <location>
        <position position="36"/>
    </location>
    <ligand>
        <name>[4Fe-4S] cluster</name>
        <dbReference type="ChEBI" id="CHEBI:49883"/>
        <label>1</label>
    </ligand>
</feature>
<organism evidence="17 18">
    <name type="scientific">Leptonema illini DSM 21528</name>
    <dbReference type="NCBI Taxonomy" id="929563"/>
    <lineage>
        <taxon>Bacteria</taxon>
        <taxon>Pseudomonadati</taxon>
        <taxon>Spirochaetota</taxon>
        <taxon>Spirochaetia</taxon>
        <taxon>Leptospirales</taxon>
        <taxon>Leptospiraceae</taxon>
        <taxon>Leptonema</taxon>
    </lineage>
</organism>
<dbReference type="HAMAP" id="MF_01864">
    <property type="entry name" value="tRNA_metthiotr_MiaB"/>
    <property type="match status" value="1"/>
</dbReference>
<dbReference type="InterPro" id="IPR006463">
    <property type="entry name" value="MiaB_methiolase"/>
</dbReference>
<dbReference type="SFLD" id="SFLDF00413">
    <property type="entry name" value="CDK5RAP1"/>
    <property type="match status" value="1"/>
</dbReference>
<dbReference type="Pfam" id="PF00919">
    <property type="entry name" value="UPF0004"/>
    <property type="match status" value="1"/>
</dbReference>
<keyword evidence="8 13" id="KW-0411">Iron-sulfur</keyword>
<dbReference type="Gene3D" id="3.80.30.20">
    <property type="entry name" value="tm_1862 like domain"/>
    <property type="match status" value="1"/>
</dbReference>
<dbReference type="SFLD" id="SFLDG01082">
    <property type="entry name" value="B12-binding_domain_containing"/>
    <property type="match status" value="1"/>
</dbReference>
<dbReference type="PANTHER" id="PTHR43020">
    <property type="entry name" value="CDK5 REGULATORY SUBUNIT-ASSOCIATED PROTEIN 1"/>
    <property type="match status" value="1"/>
</dbReference>
<dbReference type="SFLD" id="SFLDS00029">
    <property type="entry name" value="Radical_SAM"/>
    <property type="match status" value="1"/>
</dbReference>
<evidence type="ECO:0000256" key="6">
    <source>
        <dbReference type="ARBA" id="ARBA00022723"/>
    </source>
</evidence>
<feature type="domain" description="MTTase N-terminal" evidence="15">
    <location>
        <begin position="27"/>
        <end position="143"/>
    </location>
</feature>
<sequence length="473" mass="54311">MKQPSLQPDILSGILSDESEKRHQLDRNIFVETYGCQMNEYDSGIVRSLFKDRGYSAVRSEEEAGVILLNTCAVREKAHERVYGRLQSLSYLKKRNPRLVIGILGCMAQNLGEDLFAMGLPVDLILGPDNYRNLPELIDRMRDEPGRSYQLTRISSTETYEELEPEVVSGPLAFVTIMRGCNNFCTFCVVPYTRGRERSREPGSIVREVQNLIDRRGVREITLLGQNVNSYRHESGGDFTDLVKRLLDETSIRRIRFTSPHPHDFPERLLRLMAETDRFCSSIHMPVQSGSTEVLRRMRRDYTAEEYMDLVSLIRDIVPDVELTTDVIVGFPGETEEDFQKTLDLVEKVGYEKAYMFHYSEREHTAAKKQYADDVPEEVKLERLTRLIALQTRISGERNRADHGREYDILLEGPSRRSDKEWMGRTESGKVVVMPVPAELQLDFLQAQGRLARIVVESSSQATLRGRFVSFVQ</sequence>
<dbReference type="FunFam" id="3.40.50.12160:FF:000003">
    <property type="entry name" value="CDK5 regulatory subunit-associated protein 1"/>
    <property type="match status" value="1"/>
</dbReference>
<evidence type="ECO:0000256" key="11">
    <source>
        <dbReference type="ARBA" id="ARBA00080698"/>
    </source>
</evidence>
<reference evidence="17 18" key="1">
    <citation type="submission" date="2011-10" db="EMBL/GenBank/DDBJ databases">
        <title>The Improved High-Quality Draft genome of Leptonema illini DSM 21528.</title>
        <authorList>
            <consortium name="US DOE Joint Genome Institute (JGI-PGF)"/>
            <person name="Lucas S."/>
            <person name="Copeland A."/>
            <person name="Lapidus A."/>
            <person name="Glavina del Rio T."/>
            <person name="Dalin E."/>
            <person name="Tice H."/>
            <person name="Bruce D."/>
            <person name="Goodwin L."/>
            <person name="Pitluck S."/>
            <person name="Peters L."/>
            <person name="Mikhailova N."/>
            <person name="Held B."/>
            <person name="Kyrpides N."/>
            <person name="Mavromatis K."/>
            <person name="Ivanova N."/>
            <person name="Markowitz V."/>
            <person name="Cheng J.-F."/>
            <person name="Hugenholtz P."/>
            <person name="Woyke T."/>
            <person name="Wu D."/>
            <person name="Gronow S."/>
            <person name="Wellnitz S."/>
            <person name="Brambilla E.-M."/>
            <person name="Klenk H.-P."/>
            <person name="Eisen J.A."/>
        </authorList>
    </citation>
    <scope>NUCLEOTIDE SEQUENCE [LARGE SCALE GENOMIC DNA]</scope>
    <source>
        <strain evidence="17 18">DSM 21528</strain>
    </source>
</reference>
<feature type="binding site" evidence="13">
    <location>
        <position position="106"/>
    </location>
    <ligand>
        <name>[4Fe-4S] cluster</name>
        <dbReference type="ChEBI" id="CHEBI:49883"/>
        <label>1</label>
    </ligand>
</feature>
<keyword evidence="18" id="KW-1185">Reference proteome</keyword>
<comment type="catalytic activity">
    <reaction evidence="13">
        <text>N(6)-dimethylallyladenosine(37) in tRNA + (sulfur carrier)-SH + AH2 + 2 S-adenosyl-L-methionine = 2-methylsulfanyl-N(6)-dimethylallyladenosine(37) in tRNA + (sulfur carrier)-H + 5'-deoxyadenosine + L-methionine + A + S-adenosyl-L-homocysteine + 2 H(+)</text>
        <dbReference type="Rhea" id="RHEA:37067"/>
        <dbReference type="Rhea" id="RHEA-COMP:10375"/>
        <dbReference type="Rhea" id="RHEA-COMP:10376"/>
        <dbReference type="Rhea" id="RHEA-COMP:14737"/>
        <dbReference type="Rhea" id="RHEA-COMP:14739"/>
        <dbReference type="ChEBI" id="CHEBI:13193"/>
        <dbReference type="ChEBI" id="CHEBI:15378"/>
        <dbReference type="ChEBI" id="CHEBI:17319"/>
        <dbReference type="ChEBI" id="CHEBI:17499"/>
        <dbReference type="ChEBI" id="CHEBI:29917"/>
        <dbReference type="ChEBI" id="CHEBI:57844"/>
        <dbReference type="ChEBI" id="CHEBI:57856"/>
        <dbReference type="ChEBI" id="CHEBI:59789"/>
        <dbReference type="ChEBI" id="CHEBI:64428"/>
        <dbReference type="ChEBI" id="CHEBI:74415"/>
        <dbReference type="ChEBI" id="CHEBI:74417"/>
        <dbReference type="EC" id="2.8.4.3"/>
    </reaction>
</comment>
<comment type="function">
    <text evidence="1 13">Catalyzes the methylthiolation of N6-(dimethylallyl)adenosine (i(6)A), leading to the formation of 2-methylthio-N6-(dimethylallyl)adenosine (ms(2)i(6)A) at position 37 in tRNAs that read codons beginning with uridine.</text>
</comment>
<dbReference type="SUPFAM" id="SSF102114">
    <property type="entry name" value="Radical SAM enzymes"/>
    <property type="match status" value="1"/>
</dbReference>
<evidence type="ECO:0000256" key="12">
    <source>
        <dbReference type="ARBA" id="ARBA00081141"/>
    </source>
</evidence>
<dbReference type="InterPro" id="IPR020612">
    <property type="entry name" value="Methylthiotransferase_CS"/>
</dbReference>
<keyword evidence="2 13" id="KW-0004">4Fe-4S</keyword>
<keyword evidence="6 13" id="KW-0479">Metal-binding</keyword>
<keyword evidence="5 13" id="KW-0949">S-adenosyl-L-methionine</keyword>
<dbReference type="FunFam" id="3.80.30.20:FF:000001">
    <property type="entry name" value="tRNA-2-methylthio-N(6)-dimethylallyladenosine synthase 2"/>
    <property type="match status" value="1"/>
</dbReference>
<feature type="binding site" evidence="13">
    <location>
        <position position="72"/>
    </location>
    <ligand>
        <name>[4Fe-4S] cluster</name>
        <dbReference type="ChEBI" id="CHEBI:49883"/>
        <label>1</label>
    </ligand>
</feature>
<gene>
    <name evidence="13" type="primary">miaB</name>
    <name evidence="17" type="ORF">Lepil_0062</name>
</gene>
<protein>
    <recommendedName>
        <fullName evidence="10 13">tRNA-2-methylthio-N(6)-dimethylallyladenosine synthase</fullName>
        <ecNumber evidence="9 13">2.8.4.3</ecNumber>
    </recommendedName>
    <alternativeName>
        <fullName evidence="12 13">(Dimethylallyl)adenosine tRNA methylthiotransferase MiaB</fullName>
    </alternativeName>
    <alternativeName>
        <fullName evidence="11 13">tRNA-i(6)A37 methylthiotransferase</fullName>
    </alternativeName>
</protein>
<evidence type="ECO:0000256" key="2">
    <source>
        <dbReference type="ARBA" id="ARBA00022485"/>
    </source>
</evidence>
<feature type="binding site" evidence="13">
    <location>
        <position position="188"/>
    </location>
    <ligand>
        <name>[4Fe-4S] cluster</name>
        <dbReference type="ChEBI" id="CHEBI:49883"/>
        <label>2</label>
        <note>4Fe-4S-S-AdoMet</note>
    </ligand>
</feature>
<evidence type="ECO:0000259" key="14">
    <source>
        <dbReference type="PROSITE" id="PS50926"/>
    </source>
</evidence>
<evidence type="ECO:0000313" key="17">
    <source>
        <dbReference type="EMBL" id="EHQ04773.1"/>
    </source>
</evidence>
<evidence type="ECO:0000259" key="16">
    <source>
        <dbReference type="PROSITE" id="PS51918"/>
    </source>
</evidence>
<dbReference type="PROSITE" id="PS01278">
    <property type="entry name" value="MTTASE_RADICAL"/>
    <property type="match status" value="1"/>
</dbReference>
<dbReference type="STRING" id="183.GCA_002009735_02967"/>
<dbReference type="Pfam" id="PF01938">
    <property type="entry name" value="TRAM"/>
    <property type="match status" value="1"/>
</dbReference>
<evidence type="ECO:0000256" key="7">
    <source>
        <dbReference type="ARBA" id="ARBA00023004"/>
    </source>
</evidence>
<evidence type="ECO:0000256" key="9">
    <source>
        <dbReference type="ARBA" id="ARBA00033765"/>
    </source>
</evidence>
<dbReference type="InterPro" id="IPR023404">
    <property type="entry name" value="rSAM_horseshoe"/>
</dbReference>
<dbReference type="InterPro" id="IPR013848">
    <property type="entry name" value="Methylthiotransferase_N"/>
</dbReference>
<dbReference type="PROSITE" id="PS50926">
    <property type="entry name" value="TRAM"/>
    <property type="match status" value="1"/>
</dbReference>
<dbReference type="GO" id="GO:0051539">
    <property type="term" value="F:4 iron, 4 sulfur cluster binding"/>
    <property type="evidence" value="ECO:0007669"/>
    <property type="project" value="UniProtKB-UniRule"/>
</dbReference>
<evidence type="ECO:0000256" key="5">
    <source>
        <dbReference type="ARBA" id="ARBA00022691"/>
    </source>
</evidence>
<dbReference type="GO" id="GO:0005829">
    <property type="term" value="C:cytosol"/>
    <property type="evidence" value="ECO:0007669"/>
    <property type="project" value="TreeGrafter"/>
</dbReference>
<evidence type="ECO:0000313" key="18">
    <source>
        <dbReference type="Proteomes" id="UP000005737"/>
    </source>
</evidence>
<feature type="binding site" evidence="13">
    <location>
        <position position="181"/>
    </location>
    <ligand>
        <name>[4Fe-4S] cluster</name>
        <dbReference type="ChEBI" id="CHEBI:49883"/>
        <label>2</label>
        <note>4Fe-4S-S-AdoMet</note>
    </ligand>
</feature>
<accession>H2CHF0</accession>
<dbReference type="HOGENOM" id="CLU_018697_2_0_12"/>
<dbReference type="NCBIfam" id="TIGR00089">
    <property type="entry name" value="MiaB/RimO family radical SAM methylthiotransferase"/>
    <property type="match status" value="1"/>
</dbReference>
<name>H2CHF0_9LEPT</name>
<dbReference type="Proteomes" id="UP000005737">
    <property type="component" value="Unassembled WGS sequence"/>
</dbReference>
<dbReference type="InterPro" id="IPR006638">
    <property type="entry name" value="Elp3/MiaA/NifB-like_rSAM"/>
</dbReference>
<dbReference type="SFLD" id="SFLDF00273">
    <property type="entry name" value="(dimethylallyl)adenosine_tRNA"/>
    <property type="match status" value="1"/>
</dbReference>
<dbReference type="EMBL" id="JH597773">
    <property type="protein sequence ID" value="EHQ04773.1"/>
    <property type="molecule type" value="Genomic_DNA"/>
</dbReference>